<dbReference type="InterPro" id="IPR002498">
    <property type="entry name" value="PInositol-4-P-4/5-kinase_core"/>
</dbReference>
<dbReference type="GO" id="GO:0005886">
    <property type="term" value="C:plasma membrane"/>
    <property type="evidence" value="ECO:0007669"/>
    <property type="project" value="TreeGrafter"/>
</dbReference>
<comment type="caution">
    <text evidence="4">The sequence shown here is derived from an EMBL/GenBank/DDBJ whole genome shotgun (WGS) entry which is preliminary data.</text>
</comment>
<dbReference type="PROSITE" id="PS51455">
    <property type="entry name" value="PIPK"/>
    <property type="match status" value="1"/>
</dbReference>
<dbReference type="GO" id="GO:0005524">
    <property type="term" value="F:ATP binding"/>
    <property type="evidence" value="ECO:0007669"/>
    <property type="project" value="UniProtKB-UniRule"/>
</dbReference>
<sequence length="646" mass="72698">MIGIDSLLSVAASATAVIASLQAASRAKYLVEHQEIGVKQGPLILPPSTYNTSTTTSSTDELVLWDLVQVFQQSVQLGLQEPTLVFKDCTIHTDALEHLLQIGKQQDPYSLSPYAYQAATATDASTTSSPKNDNHQEDPNKLNQLVVSKDQDDNDDTTKDNDNDSIHVLDGVMDHIQQSTNYWTKRLWHWRKSKQQFQHYQKQSTTTSSSKEEGDEGDANVAISKHTQHVRHNNNNTSFQAEITAYAPQLFANLRREQFLISDESFQRSIFESGPYISFQSNSKGAARVGGVFFFTRDGAYMIKTIKQGEAETFLKMLPKYYKHMKRHARHSLLTRFCGMYTVQIRDPAANELQKHTFVIMNSVFPAEASNFISEMYDLKGSTVGRACSQEEKAKKGPNAVLKDLDLAREVELVKQSKFTTRDNRDKTTTSNHNSNNNYGIHLGASAKSKLLGQLRKDVALLQECRVMDYSLLVGIVNMDQQQPQQQSSPVRIIDASNVNNNTMEEVLSDHPEQKPKGISLSQRLFRSVMTPVRLMMAPPLFFSKKLYAGSQRTLSTVLTYPLPHYGSSVCVVDGGVLSILYGTRSGKRAIYYLGLIDFLQPWTTRKVVEKQLKGWLLRQDTHAISCVDPDEYATRFLDFIEAHVS</sequence>
<dbReference type="InterPro" id="IPR023610">
    <property type="entry name" value="PInositol-4/5-P-5/4-kinase"/>
</dbReference>
<organism evidence="4 5">
    <name type="scientific">Seminavis robusta</name>
    <dbReference type="NCBI Taxonomy" id="568900"/>
    <lineage>
        <taxon>Eukaryota</taxon>
        <taxon>Sar</taxon>
        <taxon>Stramenopiles</taxon>
        <taxon>Ochrophyta</taxon>
        <taxon>Bacillariophyta</taxon>
        <taxon>Bacillariophyceae</taxon>
        <taxon>Bacillariophycidae</taxon>
        <taxon>Naviculales</taxon>
        <taxon>Naviculaceae</taxon>
        <taxon>Seminavis</taxon>
    </lineage>
</organism>
<dbReference type="PANTHER" id="PTHR23086:SF8">
    <property type="entry name" value="PHOSPHATIDYLINOSITOL 5-PHOSPHATE 4-KINASE, ISOFORM A"/>
    <property type="match status" value="1"/>
</dbReference>
<protein>
    <submittedName>
        <fullName evidence="4">Phosphatidylinositol 4-phosphate 5-kinase type-1 beta</fullName>
    </submittedName>
</protein>
<evidence type="ECO:0000256" key="1">
    <source>
        <dbReference type="PROSITE-ProRule" id="PRU00781"/>
    </source>
</evidence>
<dbReference type="Proteomes" id="UP001153069">
    <property type="component" value="Unassembled WGS sequence"/>
</dbReference>
<feature type="compositionally biased region" description="Low complexity" evidence="2">
    <location>
        <begin position="429"/>
        <end position="438"/>
    </location>
</feature>
<dbReference type="OrthoDB" id="2129491at2759"/>
<accession>A0A9N8EFX3</accession>
<keyword evidence="1" id="KW-0067">ATP-binding</keyword>
<reference evidence="4" key="1">
    <citation type="submission" date="2020-06" db="EMBL/GenBank/DDBJ databases">
        <authorList>
            <consortium name="Plant Systems Biology data submission"/>
        </authorList>
    </citation>
    <scope>NUCLEOTIDE SEQUENCE</scope>
    <source>
        <strain evidence="4">D6</strain>
    </source>
</reference>
<dbReference type="Gene3D" id="3.30.810.10">
    <property type="entry name" value="2-Layer Sandwich"/>
    <property type="match status" value="1"/>
</dbReference>
<evidence type="ECO:0000256" key="2">
    <source>
        <dbReference type="SAM" id="MobiDB-lite"/>
    </source>
</evidence>
<feature type="region of interest" description="Disordered" evidence="2">
    <location>
        <begin position="121"/>
        <end position="165"/>
    </location>
</feature>
<dbReference type="GO" id="GO:0016308">
    <property type="term" value="F:1-phosphatidylinositol-4-phosphate 5-kinase activity"/>
    <property type="evidence" value="ECO:0007669"/>
    <property type="project" value="TreeGrafter"/>
</dbReference>
<keyword evidence="1" id="KW-0808">Transferase</keyword>
<dbReference type="Gene3D" id="3.30.800.10">
    <property type="entry name" value="Phosphatidylinositol Phosphate Kinase II Beta"/>
    <property type="match status" value="1"/>
</dbReference>
<feature type="domain" description="PIPK" evidence="3">
    <location>
        <begin position="180"/>
        <end position="645"/>
    </location>
</feature>
<gene>
    <name evidence="4" type="ORF">SEMRO_1098_G240990.1</name>
</gene>
<dbReference type="SUPFAM" id="SSF56104">
    <property type="entry name" value="SAICAR synthase-like"/>
    <property type="match status" value="1"/>
</dbReference>
<keyword evidence="1" id="KW-0418">Kinase</keyword>
<keyword evidence="5" id="KW-1185">Reference proteome</keyword>
<dbReference type="Pfam" id="PF01504">
    <property type="entry name" value="PIP5K"/>
    <property type="match status" value="1"/>
</dbReference>
<proteinExistence type="predicted"/>
<dbReference type="PANTHER" id="PTHR23086">
    <property type="entry name" value="PHOSPHATIDYLINOSITOL-4-PHOSPHATE 5-KINASE"/>
    <property type="match status" value="1"/>
</dbReference>
<evidence type="ECO:0000313" key="5">
    <source>
        <dbReference type="Proteomes" id="UP001153069"/>
    </source>
</evidence>
<dbReference type="SMART" id="SM00330">
    <property type="entry name" value="PIPKc"/>
    <property type="match status" value="1"/>
</dbReference>
<name>A0A9N8EFX3_9STRA</name>
<dbReference type="InterPro" id="IPR027483">
    <property type="entry name" value="PInositol-4-P-4/5-kinase_C_sf"/>
</dbReference>
<feature type="region of interest" description="Disordered" evidence="2">
    <location>
        <begin position="421"/>
        <end position="440"/>
    </location>
</feature>
<dbReference type="CDD" id="cd00139">
    <property type="entry name" value="PIPKc"/>
    <property type="match status" value="1"/>
</dbReference>
<dbReference type="AlphaFoldDB" id="A0A9N8EFX3"/>
<keyword evidence="1" id="KW-0547">Nucleotide-binding</keyword>
<evidence type="ECO:0000313" key="4">
    <source>
        <dbReference type="EMBL" id="CAB9520382.1"/>
    </source>
</evidence>
<dbReference type="GO" id="GO:0046854">
    <property type="term" value="P:phosphatidylinositol phosphate biosynthetic process"/>
    <property type="evidence" value="ECO:0007669"/>
    <property type="project" value="TreeGrafter"/>
</dbReference>
<feature type="compositionally biased region" description="Basic and acidic residues" evidence="2">
    <location>
        <begin position="156"/>
        <end position="165"/>
    </location>
</feature>
<evidence type="ECO:0000259" key="3">
    <source>
        <dbReference type="PROSITE" id="PS51455"/>
    </source>
</evidence>
<dbReference type="InterPro" id="IPR027484">
    <property type="entry name" value="PInositol-4-P-5-kinase_N"/>
</dbReference>
<dbReference type="EMBL" id="CAICTM010001096">
    <property type="protein sequence ID" value="CAB9520382.1"/>
    <property type="molecule type" value="Genomic_DNA"/>
</dbReference>